<sequence length="97" mass="11115">MAKWSFWLHRNSTIARALSAGDCVCHDPVHSPKNSIKASRKARLATNNLSKHAFPAYNRYPPCPTSNGRVHNHLCSHFFDYLRLRGRGEFSRLRDHG</sequence>
<name>A0A0C3C3C2_PILCF</name>
<accession>A0A0C3C3C2</accession>
<evidence type="ECO:0000313" key="1">
    <source>
        <dbReference type="EMBL" id="KIM84072.1"/>
    </source>
</evidence>
<dbReference type="HOGENOM" id="CLU_2347472_0_0_1"/>
<reference evidence="2" key="2">
    <citation type="submission" date="2015-01" db="EMBL/GenBank/DDBJ databases">
        <title>Evolutionary Origins and Diversification of the Mycorrhizal Mutualists.</title>
        <authorList>
            <consortium name="DOE Joint Genome Institute"/>
            <consortium name="Mycorrhizal Genomics Consortium"/>
            <person name="Kohler A."/>
            <person name="Kuo A."/>
            <person name="Nagy L.G."/>
            <person name="Floudas D."/>
            <person name="Copeland A."/>
            <person name="Barry K.W."/>
            <person name="Cichocki N."/>
            <person name="Veneault-Fourrey C."/>
            <person name="LaButti K."/>
            <person name="Lindquist E.A."/>
            <person name="Lipzen A."/>
            <person name="Lundell T."/>
            <person name="Morin E."/>
            <person name="Murat C."/>
            <person name="Riley R."/>
            <person name="Ohm R."/>
            <person name="Sun H."/>
            <person name="Tunlid A."/>
            <person name="Henrissat B."/>
            <person name="Grigoriev I.V."/>
            <person name="Hibbett D.S."/>
            <person name="Martin F."/>
        </authorList>
    </citation>
    <scope>NUCLEOTIDE SEQUENCE [LARGE SCALE GENOMIC DNA]</scope>
    <source>
        <strain evidence="2">F 1598</strain>
    </source>
</reference>
<keyword evidence="2" id="KW-1185">Reference proteome</keyword>
<proteinExistence type="predicted"/>
<dbReference type="InParanoid" id="A0A0C3C3C2"/>
<evidence type="ECO:0000313" key="2">
    <source>
        <dbReference type="Proteomes" id="UP000054166"/>
    </source>
</evidence>
<gene>
    <name evidence="1" type="ORF">PILCRDRAFT_396833</name>
</gene>
<dbReference type="EMBL" id="KN832988">
    <property type="protein sequence ID" value="KIM84072.1"/>
    <property type="molecule type" value="Genomic_DNA"/>
</dbReference>
<protein>
    <submittedName>
        <fullName evidence="1">Uncharacterized protein</fullName>
    </submittedName>
</protein>
<reference evidence="1 2" key="1">
    <citation type="submission" date="2014-04" db="EMBL/GenBank/DDBJ databases">
        <authorList>
            <consortium name="DOE Joint Genome Institute"/>
            <person name="Kuo A."/>
            <person name="Tarkka M."/>
            <person name="Buscot F."/>
            <person name="Kohler A."/>
            <person name="Nagy L.G."/>
            <person name="Floudas D."/>
            <person name="Copeland A."/>
            <person name="Barry K.W."/>
            <person name="Cichocki N."/>
            <person name="Veneault-Fourrey C."/>
            <person name="LaButti K."/>
            <person name="Lindquist E.A."/>
            <person name="Lipzen A."/>
            <person name="Lundell T."/>
            <person name="Morin E."/>
            <person name="Murat C."/>
            <person name="Sun H."/>
            <person name="Tunlid A."/>
            <person name="Henrissat B."/>
            <person name="Grigoriev I.V."/>
            <person name="Hibbett D.S."/>
            <person name="Martin F."/>
            <person name="Nordberg H.P."/>
            <person name="Cantor M.N."/>
            <person name="Hua S.X."/>
        </authorList>
    </citation>
    <scope>NUCLEOTIDE SEQUENCE [LARGE SCALE GENOMIC DNA]</scope>
    <source>
        <strain evidence="1 2">F 1598</strain>
    </source>
</reference>
<dbReference type="AlphaFoldDB" id="A0A0C3C3C2"/>
<organism evidence="1 2">
    <name type="scientific">Piloderma croceum (strain F 1598)</name>
    <dbReference type="NCBI Taxonomy" id="765440"/>
    <lineage>
        <taxon>Eukaryota</taxon>
        <taxon>Fungi</taxon>
        <taxon>Dikarya</taxon>
        <taxon>Basidiomycota</taxon>
        <taxon>Agaricomycotina</taxon>
        <taxon>Agaricomycetes</taxon>
        <taxon>Agaricomycetidae</taxon>
        <taxon>Atheliales</taxon>
        <taxon>Atheliaceae</taxon>
        <taxon>Piloderma</taxon>
    </lineage>
</organism>
<dbReference type="Proteomes" id="UP000054166">
    <property type="component" value="Unassembled WGS sequence"/>
</dbReference>